<keyword evidence="3" id="KW-1185">Reference proteome</keyword>
<protein>
    <submittedName>
        <fullName evidence="2">Uncharacterized protein</fullName>
    </submittedName>
</protein>
<organism evidence="2 3">
    <name type="scientific">Brassica napus</name>
    <name type="common">Rape</name>
    <dbReference type="NCBI Taxonomy" id="3708"/>
    <lineage>
        <taxon>Eukaryota</taxon>
        <taxon>Viridiplantae</taxon>
        <taxon>Streptophyta</taxon>
        <taxon>Embryophyta</taxon>
        <taxon>Tracheophyta</taxon>
        <taxon>Spermatophyta</taxon>
        <taxon>Magnoliopsida</taxon>
        <taxon>eudicotyledons</taxon>
        <taxon>Gunneridae</taxon>
        <taxon>Pentapetalae</taxon>
        <taxon>rosids</taxon>
        <taxon>malvids</taxon>
        <taxon>Brassicales</taxon>
        <taxon>Brassicaceae</taxon>
        <taxon>Brassiceae</taxon>
        <taxon>Brassica</taxon>
    </lineage>
</organism>
<name>A0ABQ8D7D5_BRANA</name>
<evidence type="ECO:0000313" key="3">
    <source>
        <dbReference type="Proteomes" id="UP000824890"/>
    </source>
</evidence>
<accession>A0ABQ8D7D5</accession>
<gene>
    <name evidence="2" type="ORF">HID58_017535</name>
</gene>
<evidence type="ECO:0000313" key="2">
    <source>
        <dbReference type="EMBL" id="KAH0925279.1"/>
    </source>
</evidence>
<feature type="compositionally biased region" description="Low complexity" evidence="1">
    <location>
        <begin position="28"/>
        <end position="48"/>
    </location>
</feature>
<sequence>MNNFGEVREKSLSILIICFCSVIRRPSRNSPTSSPKKNPSIYVASRPPSSRTAAATLRDATAMGSYSTSFKEEKDTFTPSQVFPLSSMSYQSYNCCFCVKFWGSSDAEMLQNLKSVMSASVCPIIIPVVCAFGVLKKCAPSIAIIIGFV</sequence>
<proteinExistence type="predicted"/>
<dbReference type="EMBL" id="JAGKQM010000005">
    <property type="protein sequence ID" value="KAH0925279.1"/>
    <property type="molecule type" value="Genomic_DNA"/>
</dbReference>
<dbReference type="Proteomes" id="UP000824890">
    <property type="component" value="Unassembled WGS sequence"/>
</dbReference>
<feature type="region of interest" description="Disordered" evidence="1">
    <location>
        <begin position="26"/>
        <end position="48"/>
    </location>
</feature>
<evidence type="ECO:0000256" key="1">
    <source>
        <dbReference type="SAM" id="MobiDB-lite"/>
    </source>
</evidence>
<reference evidence="2 3" key="1">
    <citation type="submission" date="2021-05" db="EMBL/GenBank/DDBJ databases">
        <title>Genome Assembly of Synthetic Allotetraploid Brassica napus Reveals Homoeologous Exchanges between Subgenomes.</title>
        <authorList>
            <person name="Davis J.T."/>
        </authorList>
    </citation>
    <scope>NUCLEOTIDE SEQUENCE [LARGE SCALE GENOMIC DNA]</scope>
    <source>
        <strain evidence="3">cv. Da-Ae</strain>
        <tissue evidence="2">Seedling</tissue>
    </source>
</reference>
<comment type="caution">
    <text evidence="2">The sequence shown here is derived from an EMBL/GenBank/DDBJ whole genome shotgun (WGS) entry which is preliminary data.</text>
</comment>